<feature type="domain" description="HTH lysR-type" evidence="5">
    <location>
        <begin position="5"/>
        <end position="62"/>
    </location>
</feature>
<reference evidence="6 7" key="1">
    <citation type="submission" date="2021-06" db="EMBL/GenBank/DDBJ databases">
        <title>Falsochrobactrum tianjin sp.nov., a new petroleum-degrading bacteria isolated from oily soils.</title>
        <authorList>
            <person name="Chen G."/>
            <person name="Chen H."/>
            <person name="Tian J."/>
            <person name="Qing J."/>
            <person name="Zhong L."/>
            <person name="Ma W."/>
            <person name="Song Y."/>
            <person name="Cui X."/>
            <person name="Yan B."/>
        </authorList>
    </citation>
    <scope>NUCLEOTIDE SEQUENCE [LARGE SCALE GENOMIC DNA]</scope>
    <source>
        <strain evidence="6 7">TDYN1</strain>
    </source>
</reference>
<dbReference type="Pfam" id="PF03466">
    <property type="entry name" value="LysR_substrate"/>
    <property type="match status" value="1"/>
</dbReference>
<dbReference type="GO" id="GO:0003700">
    <property type="term" value="F:DNA-binding transcription factor activity"/>
    <property type="evidence" value="ECO:0007669"/>
    <property type="project" value="InterPro"/>
</dbReference>
<comment type="caution">
    <text evidence="6">The sequence shown here is derived from an EMBL/GenBank/DDBJ whole genome shotgun (WGS) entry which is preliminary data.</text>
</comment>
<keyword evidence="4" id="KW-0804">Transcription</keyword>
<dbReference type="GO" id="GO:0006351">
    <property type="term" value="P:DNA-templated transcription"/>
    <property type="evidence" value="ECO:0007669"/>
    <property type="project" value="TreeGrafter"/>
</dbReference>
<dbReference type="FunFam" id="1.10.10.10:FF:000001">
    <property type="entry name" value="LysR family transcriptional regulator"/>
    <property type="match status" value="1"/>
</dbReference>
<dbReference type="InterPro" id="IPR005119">
    <property type="entry name" value="LysR_subst-bd"/>
</dbReference>
<proteinExistence type="inferred from homology"/>
<comment type="similarity">
    <text evidence="1">Belongs to the LysR transcriptional regulatory family.</text>
</comment>
<dbReference type="PROSITE" id="PS50931">
    <property type="entry name" value="HTH_LYSR"/>
    <property type="match status" value="1"/>
</dbReference>
<dbReference type="PANTHER" id="PTHR30537:SF1">
    <property type="entry name" value="HTH-TYPE TRANSCRIPTIONAL REGULATOR PGRR"/>
    <property type="match status" value="1"/>
</dbReference>
<evidence type="ECO:0000256" key="1">
    <source>
        <dbReference type="ARBA" id="ARBA00009437"/>
    </source>
</evidence>
<dbReference type="Proteomes" id="UP000752297">
    <property type="component" value="Unassembled WGS sequence"/>
</dbReference>
<dbReference type="InterPro" id="IPR000847">
    <property type="entry name" value="LysR_HTH_N"/>
</dbReference>
<evidence type="ECO:0000259" key="5">
    <source>
        <dbReference type="PROSITE" id="PS50931"/>
    </source>
</evidence>
<evidence type="ECO:0000256" key="3">
    <source>
        <dbReference type="ARBA" id="ARBA00023125"/>
    </source>
</evidence>
<dbReference type="EMBL" id="JAHRVA010000002">
    <property type="protein sequence ID" value="MBV2143281.1"/>
    <property type="molecule type" value="Genomic_DNA"/>
</dbReference>
<evidence type="ECO:0000256" key="2">
    <source>
        <dbReference type="ARBA" id="ARBA00023015"/>
    </source>
</evidence>
<dbReference type="CDD" id="cd08474">
    <property type="entry name" value="PBP2_CrgA_like_5"/>
    <property type="match status" value="1"/>
</dbReference>
<dbReference type="PANTHER" id="PTHR30537">
    <property type="entry name" value="HTH-TYPE TRANSCRIPTIONAL REGULATOR"/>
    <property type="match status" value="1"/>
</dbReference>
<keyword evidence="3" id="KW-0238">DNA-binding</keyword>
<accession>A0A949UUE7</accession>
<dbReference type="Pfam" id="PF00126">
    <property type="entry name" value="HTH_1"/>
    <property type="match status" value="1"/>
</dbReference>
<sequence>MVMKPTLADLEAFATVTTERSFRRAADLLGVSRSALSHRMKKLEAQLDIRLLHRTTRSVSPTEAGAKLLQRVSPTLRELDMALDTLADERGGPSGLLRINASRGAARILLRHVVPIFLTRYPEVELDLVSDGKLVDIVEQGFDAGVRLGEAVPQDMIGVRVSDELRFLAVVAPDYVRDSSRPLVPDDLRNHRCIRQRLPSGKRYRWEFEKHGQEVTIDVPGTLTLDDNDLMIEAAVEGLGIAYVPENLAHDLLVAGDLVTVLEDWCPPFSPLMLYYPGRRHVPSALRAFIDVLRTPDIRARLSATSR</sequence>
<organism evidence="6 7">
    <name type="scientific">Falsochrobactrum tianjinense</name>
    <dbReference type="NCBI Taxonomy" id="2706015"/>
    <lineage>
        <taxon>Bacteria</taxon>
        <taxon>Pseudomonadati</taxon>
        <taxon>Pseudomonadota</taxon>
        <taxon>Alphaproteobacteria</taxon>
        <taxon>Hyphomicrobiales</taxon>
        <taxon>Brucellaceae</taxon>
        <taxon>Falsochrobactrum</taxon>
    </lineage>
</organism>
<keyword evidence="2" id="KW-0805">Transcription regulation</keyword>
<evidence type="ECO:0000256" key="4">
    <source>
        <dbReference type="ARBA" id="ARBA00023163"/>
    </source>
</evidence>
<name>A0A949UUE7_9HYPH</name>
<gene>
    <name evidence="6" type="ORF">KUG47_07200</name>
</gene>
<keyword evidence="7" id="KW-1185">Reference proteome</keyword>
<evidence type="ECO:0000313" key="6">
    <source>
        <dbReference type="EMBL" id="MBV2143281.1"/>
    </source>
</evidence>
<dbReference type="InterPro" id="IPR058163">
    <property type="entry name" value="LysR-type_TF_proteobact-type"/>
</dbReference>
<evidence type="ECO:0000313" key="7">
    <source>
        <dbReference type="Proteomes" id="UP000752297"/>
    </source>
</evidence>
<dbReference type="GO" id="GO:0043565">
    <property type="term" value="F:sequence-specific DNA binding"/>
    <property type="evidence" value="ECO:0007669"/>
    <property type="project" value="TreeGrafter"/>
</dbReference>
<protein>
    <submittedName>
        <fullName evidence="6">LysR family transcriptional regulator</fullName>
    </submittedName>
</protein>
<dbReference type="AlphaFoldDB" id="A0A949UUE7"/>